<dbReference type="EMBL" id="PSYR01000001">
    <property type="protein sequence ID" value="RCN59347.1"/>
    <property type="molecule type" value="Genomic_DNA"/>
</dbReference>
<dbReference type="InterPro" id="IPR005482">
    <property type="entry name" value="Biotin_COase_C"/>
</dbReference>
<dbReference type="InterPro" id="IPR005481">
    <property type="entry name" value="BC-like_N"/>
</dbReference>
<evidence type="ECO:0000313" key="7">
    <source>
        <dbReference type="Proteomes" id="UP000253250"/>
    </source>
</evidence>
<dbReference type="InterPro" id="IPR029000">
    <property type="entry name" value="Cyclophilin-like_dom_sf"/>
</dbReference>
<organism evidence="6 7">
    <name type="scientific">Acidiferrobacter thiooxydans</name>
    <dbReference type="NCBI Taxonomy" id="163359"/>
    <lineage>
        <taxon>Bacteria</taxon>
        <taxon>Pseudomonadati</taxon>
        <taxon>Pseudomonadota</taxon>
        <taxon>Gammaproteobacteria</taxon>
        <taxon>Acidiferrobacterales</taxon>
        <taxon>Acidiferrobacteraceae</taxon>
        <taxon>Acidiferrobacter</taxon>
    </lineage>
</organism>
<keyword evidence="1" id="KW-0436">Ligase</keyword>
<feature type="domain" description="Biotin carboxylation" evidence="5">
    <location>
        <begin position="1"/>
        <end position="421"/>
    </location>
</feature>
<dbReference type="SUPFAM" id="SSF50891">
    <property type="entry name" value="Cyclophilin-like"/>
    <property type="match status" value="2"/>
</dbReference>
<dbReference type="PANTHER" id="PTHR43309">
    <property type="entry name" value="5-OXOPROLINASE SUBUNIT C"/>
    <property type="match status" value="1"/>
</dbReference>
<dbReference type="GO" id="GO:0005524">
    <property type="term" value="F:ATP binding"/>
    <property type="evidence" value="ECO:0007669"/>
    <property type="project" value="UniProtKB-KW"/>
</dbReference>
<dbReference type="SUPFAM" id="SSF52440">
    <property type="entry name" value="PreATP-grasp domain"/>
    <property type="match status" value="1"/>
</dbReference>
<dbReference type="SMART" id="SM00878">
    <property type="entry name" value="Biotin_carb_C"/>
    <property type="match status" value="1"/>
</dbReference>
<protein>
    <submittedName>
        <fullName evidence="6">Urea carboxylase</fullName>
    </submittedName>
</protein>
<dbReference type="SMART" id="SM00797">
    <property type="entry name" value="AHS2"/>
    <property type="match status" value="1"/>
</dbReference>
<dbReference type="Gene3D" id="2.40.100.10">
    <property type="entry name" value="Cyclophilin-like"/>
    <property type="match status" value="2"/>
</dbReference>
<dbReference type="Gene3D" id="3.30.470.20">
    <property type="entry name" value="ATP-grasp fold, B domain"/>
    <property type="match status" value="1"/>
</dbReference>
<dbReference type="PANTHER" id="PTHR43309:SF3">
    <property type="entry name" value="5-OXOPROLINASE SUBUNIT C"/>
    <property type="match status" value="1"/>
</dbReference>
<dbReference type="Pfam" id="PF02626">
    <property type="entry name" value="CT_A_B"/>
    <property type="match status" value="1"/>
</dbReference>
<gene>
    <name evidence="6" type="ORF">C4900_06510</name>
</gene>
<dbReference type="InterPro" id="IPR011054">
    <property type="entry name" value="Rudment_hybrid_motif"/>
</dbReference>
<evidence type="ECO:0000256" key="3">
    <source>
        <dbReference type="ARBA" id="ARBA00022801"/>
    </source>
</evidence>
<evidence type="ECO:0000256" key="2">
    <source>
        <dbReference type="ARBA" id="ARBA00022741"/>
    </source>
</evidence>
<dbReference type="InterPro" id="IPR003778">
    <property type="entry name" value="CT_A_B"/>
</dbReference>
<dbReference type="PROSITE" id="PS50979">
    <property type="entry name" value="BC"/>
    <property type="match status" value="1"/>
</dbReference>
<dbReference type="InterPro" id="IPR052708">
    <property type="entry name" value="PxpC"/>
</dbReference>
<dbReference type="SMART" id="SM00796">
    <property type="entry name" value="AHS1"/>
    <property type="match status" value="1"/>
</dbReference>
<keyword evidence="2" id="KW-0547">Nucleotide-binding</keyword>
<keyword evidence="7" id="KW-1185">Reference proteome</keyword>
<dbReference type="InterPro" id="IPR003833">
    <property type="entry name" value="CT_C_D"/>
</dbReference>
<dbReference type="OrthoDB" id="9768696at2"/>
<dbReference type="Pfam" id="PF00289">
    <property type="entry name" value="Biotin_carb_N"/>
    <property type="match status" value="1"/>
</dbReference>
<dbReference type="SUPFAM" id="SSF160467">
    <property type="entry name" value="PH0987 N-terminal domain-like"/>
    <property type="match status" value="1"/>
</dbReference>
<keyword evidence="3" id="KW-0378">Hydrolase</keyword>
<keyword evidence="4" id="KW-0067">ATP-binding</keyword>
<evidence type="ECO:0000313" key="6">
    <source>
        <dbReference type="EMBL" id="RCN59347.1"/>
    </source>
</evidence>
<evidence type="ECO:0000256" key="1">
    <source>
        <dbReference type="ARBA" id="ARBA00022598"/>
    </source>
</evidence>
<dbReference type="AlphaFoldDB" id="A0A368HMH4"/>
<comment type="caution">
    <text evidence="6">The sequence shown here is derived from an EMBL/GenBank/DDBJ whole genome shotgun (WGS) entry which is preliminary data.</text>
</comment>
<dbReference type="Pfam" id="PF02786">
    <property type="entry name" value="CPSase_L_D2"/>
    <property type="match status" value="1"/>
</dbReference>
<evidence type="ECO:0000259" key="5">
    <source>
        <dbReference type="PROSITE" id="PS50979"/>
    </source>
</evidence>
<evidence type="ECO:0000256" key="4">
    <source>
        <dbReference type="ARBA" id="ARBA00022840"/>
    </source>
</evidence>
<name>A0A368HMH4_9GAMM</name>
<proteinExistence type="predicted"/>
<reference evidence="6 7" key="1">
    <citation type="submission" date="2018-02" db="EMBL/GenBank/DDBJ databases">
        <title>Insights into the biology of acidophilic members of the Acidiferrobacteraceae family derived from comparative genomic analyses.</title>
        <authorList>
            <person name="Issotta F."/>
            <person name="Thyssen C."/>
            <person name="Mena C."/>
            <person name="Moya A."/>
            <person name="Bellenberg S."/>
            <person name="Sproer C."/>
            <person name="Covarrubias P.C."/>
            <person name="Sand W."/>
            <person name="Quatrini R."/>
            <person name="Vera M."/>
        </authorList>
    </citation>
    <scope>NUCLEOTIDE SEQUENCE [LARGE SCALE GENOMIC DNA]</scope>
    <source>
        <strain evidence="7">m-1</strain>
    </source>
</reference>
<sequence length="1096" mass="118403">MRGVMLKTVWVADSGVGATRVRQTLERLGIAMRCAPPVIVEGAEVRAITALAAAAGADVVHPGYGVRARDAQLARALAGSGIAFAGARADDIEAFSDPGRARALACEADLPLLARSRPLEDLADILAVAATIGYPVALCCESALWERRCAHPEAVRAAWEQWRRSPPPGLGALCVERRLAQARCLEVPVWGDGRGAVRALGVHDVSLRRDGRVLLEEAPAGGLASGECQQLMDRAVRLARHVRYRSAGVVRFIYDERERVSYFVALDAALGAAHALASMVIGSDIVAWTLRLAAGEDGVLDDDPRGAVGHAILAHVRAEDWARGLARSAGRVTTVSWPPGAEIAAAIAAGSEVALAGDGELAHIGVAADDRRQAWQALDEALAQTVVRGVETNREWLRAWAQDPRVRAGRPDVDILASDRRPAPVVEVLKGGAQTTLQDWPGRLGYWQVGVPPSGPMDALAHRYANGLVGNDPGAVVLEMTLAGPHLKFHAPALIALTGAPFSARLDGRVLPMWQVCRVEAGSELLCGTVRTAGARAYLAVQGGFVADCYLGSAATFALGGFGGHEGRALKAGDRLTITAIRDDSVVGRPLSRRLRPRYERHWTLAVLYGPHGADDFFTTDDIEAFFAADWQVHPQSNRTGVRLIGPRPQWARPDGGEAGLHPSNIHDNAYAIGAIDYTGDMPVILGPDGPSLGGFVCPAVVVSADLWKLGQLRPGDTVRFVRVSLAAARALHRDQEQALDLRPPPLRPGLPVMAHEADAREAIIARSDGSQAGVAVVYRRAGDANVLIEYGPPILDIGLRLRVHALMEWLQSRRHERLNDAVIDLTPGIRSLQVHYRPDRLSQAALVAVLGEAEADLGDLREACVASRIVHLPLAWDDSQTRLATARYQQLVRPDAPWCPRNIEFIRRINGLDSEEAVRDIVLAAEYLVLGLGDVYLGAPVATPVDPRHRLVTTKYNPARTWTPENAVGIGGAYLCIYGMEGPGGYQFVGRTLQMWNRGPAVAPFVDGAPWLLRFFDRIRFFPVSEEQLLAMRADFAQGRLPLRIEDGRFSWAEYQRFLEAERPGIEAFKARQQAAFVRERESWARSADAAACGA</sequence>
<dbReference type="SUPFAM" id="SSF51246">
    <property type="entry name" value="Rudiment single hybrid motif"/>
    <property type="match status" value="1"/>
</dbReference>
<dbReference type="NCBIfam" id="TIGR00724">
    <property type="entry name" value="urea_amlyse_rel"/>
    <property type="match status" value="1"/>
</dbReference>
<dbReference type="GO" id="GO:0016874">
    <property type="term" value="F:ligase activity"/>
    <property type="evidence" value="ECO:0007669"/>
    <property type="project" value="UniProtKB-KW"/>
</dbReference>
<dbReference type="Pfam" id="PF02682">
    <property type="entry name" value="CT_C_D"/>
    <property type="match status" value="1"/>
</dbReference>
<dbReference type="InterPro" id="IPR016185">
    <property type="entry name" value="PreATP-grasp_dom_sf"/>
</dbReference>
<accession>A0A368HMH4</accession>
<dbReference type="InterPro" id="IPR005479">
    <property type="entry name" value="CPAse_ATP-bd"/>
</dbReference>
<dbReference type="InterPro" id="IPR011764">
    <property type="entry name" value="Biotin_carboxylation_dom"/>
</dbReference>
<dbReference type="Pfam" id="PF02785">
    <property type="entry name" value="Biotin_carb_C"/>
    <property type="match status" value="1"/>
</dbReference>
<dbReference type="SUPFAM" id="SSF56059">
    <property type="entry name" value="Glutathione synthetase ATP-binding domain-like"/>
    <property type="match status" value="1"/>
</dbReference>
<dbReference type="GO" id="GO:0016787">
    <property type="term" value="F:hydrolase activity"/>
    <property type="evidence" value="ECO:0007669"/>
    <property type="project" value="UniProtKB-KW"/>
</dbReference>
<dbReference type="Gene3D" id="3.30.1360.40">
    <property type="match status" value="1"/>
</dbReference>
<dbReference type="Proteomes" id="UP000253250">
    <property type="component" value="Unassembled WGS sequence"/>
</dbReference>